<evidence type="ECO:0000256" key="6">
    <source>
        <dbReference type="ARBA" id="ARBA00022741"/>
    </source>
</evidence>
<sequence>MSNEITYASAGVDTAAGDQAVELMKEAVSRTFTPQVVGGIGGFAGMVDASALAGMKKPYLTTSTDGVGTKIAIAQALDIHHTIGQDLVGMVVDDIAVVGARPLLMTDYIACGHVEPQRIANIVRGVAEACAAVDTPLLGGETAEHPGLMGANDYDIAGAATGVVEADQMLGADRVREGDVLVGLAASGLHSNGYSLVRRVLEVSKADLNAQVAEFGRTLGEELLEPTRLYSRMCLQIKDKVGVEGLHALSHVTGGGLAANLARVLPVELGAVIDRGSWQVPAVFDWVRTQGNVSWDDLEMTLNLGIGMVAVCAENSVDAVRESAKQAGCESAILGQVEADPTATGRVVSEAKGVKGGKVVLTGNYTLA</sequence>
<dbReference type="GO" id="GO:0005524">
    <property type="term" value="F:ATP binding"/>
    <property type="evidence" value="ECO:0007669"/>
    <property type="project" value="UniProtKB-KW"/>
</dbReference>
<evidence type="ECO:0000256" key="9">
    <source>
        <dbReference type="ARBA" id="ARBA00032931"/>
    </source>
</evidence>
<evidence type="ECO:0000256" key="1">
    <source>
        <dbReference type="ARBA" id="ARBA00004686"/>
    </source>
</evidence>
<evidence type="ECO:0000256" key="7">
    <source>
        <dbReference type="ARBA" id="ARBA00022840"/>
    </source>
</evidence>
<dbReference type="Gene3D" id="3.90.650.10">
    <property type="entry name" value="PurM-like C-terminal domain"/>
    <property type="match status" value="1"/>
</dbReference>
<gene>
    <name evidence="12" type="primary">purM</name>
    <name evidence="15" type="ORF">CYJ19_02270</name>
</gene>
<evidence type="ECO:0000256" key="3">
    <source>
        <dbReference type="ARBA" id="ARBA00013047"/>
    </source>
</evidence>
<dbReference type="STRING" id="33007.HMPREF3198_01053"/>
<comment type="caution">
    <text evidence="15">The sequence shown here is derived from an EMBL/GenBank/DDBJ whole genome shotgun (WGS) entry which is preliminary data.</text>
</comment>
<name>A0A2I1IQM5_9ACTO</name>
<dbReference type="InterPro" id="IPR036676">
    <property type="entry name" value="PurM-like_C_sf"/>
</dbReference>
<evidence type="ECO:0000259" key="13">
    <source>
        <dbReference type="Pfam" id="PF00586"/>
    </source>
</evidence>
<evidence type="ECO:0000256" key="5">
    <source>
        <dbReference type="ARBA" id="ARBA00022598"/>
    </source>
</evidence>
<dbReference type="InterPro" id="IPR010918">
    <property type="entry name" value="PurM-like_C_dom"/>
</dbReference>
<evidence type="ECO:0000256" key="4">
    <source>
        <dbReference type="ARBA" id="ARBA00020367"/>
    </source>
</evidence>
<dbReference type="GO" id="GO:0046084">
    <property type="term" value="P:adenine biosynthetic process"/>
    <property type="evidence" value="ECO:0007669"/>
    <property type="project" value="TreeGrafter"/>
</dbReference>
<dbReference type="PANTHER" id="PTHR10520:SF12">
    <property type="entry name" value="TRIFUNCTIONAL PURINE BIOSYNTHETIC PROTEIN ADENOSINE-3"/>
    <property type="match status" value="1"/>
</dbReference>
<dbReference type="CDD" id="cd02196">
    <property type="entry name" value="PurM"/>
    <property type="match status" value="1"/>
</dbReference>
<feature type="domain" description="PurM-like N-terminal" evidence="13">
    <location>
        <begin position="56"/>
        <end position="164"/>
    </location>
</feature>
<evidence type="ECO:0000256" key="12">
    <source>
        <dbReference type="HAMAP-Rule" id="MF_00741"/>
    </source>
</evidence>
<comment type="subcellular location">
    <subcellularLocation>
        <location evidence="12">Cytoplasm</location>
    </subcellularLocation>
</comment>
<dbReference type="UniPathway" id="UPA00074">
    <property type="reaction ID" value="UER00129"/>
</dbReference>
<dbReference type="GO" id="GO:0004641">
    <property type="term" value="F:phosphoribosylformylglycinamidine cyclo-ligase activity"/>
    <property type="evidence" value="ECO:0007669"/>
    <property type="project" value="UniProtKB-UniRule"/>
</dbReference>
<keyword evidence="16" id="KW-1185">Reference proteome</keyword>
<dbReference type="GO" id="GO:0006189">
    <property type="term" value="P:'de novo' IMP biosynthetic process"/>
    <property type="evidence" value="ECO:0007669"/>
    <property type="project" value="UniProtKB-UniRule"/>
</dbReference>
<evidence type="ECO:0000256" key="11">
    <source>
        <dbReference type="ARBA" id="ARBA00049057"/>
    </source>
</evidence>
<dbReference type="GO" id="GO:0004637">
    <property type="term" value="F:phosphoribosylamine-glycine ligase activity"/>
    <property type="evidence" value="ECO:0007669"/>
    <property type="project" value="TreeGrafter"/>
</dbReference>
<dbReference type="InterPro" id="IPR036921">
    <property type="entry name" value="PurM-like_N_sf"/>
</dbReference>
<accession>A0A2I1IQM5</accession>
<dbReference type="EMBL" id="PKKO01000001">
    <property type="protein sequence ID" value="PKY73428.1"/>
    <property type="molecule type" value="Genomic_DNA"/>
</dbReference>
<dbReference type="SUPFAM" id="SSF55326">
    <property type="entry name" value="PurM N-terminal domain-like"/>
    <property type="match status" value="1"/>
</dbReference>
<dbReference type="Pfam" id="PF00586">
    <property type="entry name" value="AIRS"/>
    <property type="match status" value="1"/>
</dbReference>
<dbReference type="GO" id="GO:0005829">
    <property type="term" value="C:cytosol"/>
    <property type="evidence" value="ECO:0007669"/>
    <property type="project" value="TreeGrafter"/>
</dbReference>
<evidence type="ECO:0000256" key="10">
    <source>
        <dbReference type="ARBA" id="ARBA00033093"/>
    </source>
</evidence>
<dbReference type="Pfam" id="PF02769">
    <property type="entry name" value="AIRS_C"/>
    <property type="match status" value="1"/>
</dbReference>
<dbReference type="Gene3D" id="3.30.1330.10">
    <property type="entry name" value="PurM-like, N-terminal domain"/>
    <property type="match status" value="1"/>
</dbReference>
<evidence type="ECO:0000256" key="2">
    <source>
        <dbReference type="ARBA" id="ARBA00010280"/>
    </source>
</evidence>
<keyword evidence="5 12" id="KW-0436">Ligase</keyword>
<feature type="domain" description="PurM-like C-terminal" evidence="14">
    <location>
        <begin position="176"/>
        <end position="345"/>
    </location>
</feature>
<keyword evidence="7 12" id="KW-0067">ATP-binding</keyword>
<evidence type="ECO:0000313" key="15">
    <source>
        <dbReference type="EMBL" id="PKY73428.1"/>
    </source>
</evidence>
<dbReference type="PANTHER" id="PTHR10520">
    <property type="entry name" value="TRIFUNCTIONAL PURINE BIOSYNTHETIC PROTEIN ADENOSINE-3-RELATED"/>
    <property type="match status" value="1"/>
</dbReference>
<comment type="catalytic activity">
    <reaction evidence="11 12">
        <text>2-formamido-N(1)-(5-O-phospho-beta-D-ribosyl)acetamidine + ATP = 5-amino-1-(5-phospho-beta-D-ribosyl)imidazole + ADP + phosphate + H(+)</text>
        <dbReference type="Rhea" id="RHEA:23032"/>
        <dbReference type="ChEBI" id="CHEBI:15378"/>
        <dbReference type="ChEBI" id="CHEBI:30616"/>
        <dbReference type="ChEBI" id="CHEBI:43474"/>
        <dbReference type="ChEBI" id="CHEBI:137981"/>
        <dbReference type="ChEBI" id="CHEBI:147287"/>
        <dbReference type="ChEBI" id="CHEBI:456216"/>
        <dbReference type="EC" id="6.3.3.1"/>
    </reaction>
</comment>
<evidence type="ECO:0000256" key="8">
    <source>
        <dbReference type="ARBA" id="ARBA00031908"/>
    </source>
</evidence>
<dbReference type="Proteomes" id="UP000235122">
    <property type="component" value="Unassembled WGS sequence"/>
</dbReference>
<dbReference type="EC" id="6.3.3.1" evidence="3 12"/>
<dbReference type="HAMAP" id="MF_00741">
    <property type="entry name" value="AIRS"/>
    <property type="match status" value="1"/>
</dbReference>
<dbReference type="GeneID" id="35866211"/>
<keyword evidence="6 12" id="KW-0547">Nucleotide-binding</keyword>
<keyword evidence="12" id="KW-0658">Purine biosynthesis</keyword>
<dbReference type="NCBIfam" id="TIGR00878">
    <property type="entry name" value="purM"/>
    <property type="match status" value="1"/>
</dbReference>
<dbReference type="InterPro" id="IPR016188">
    <property type="entry name" value="PurM-like_N"/>
</dbReference>
<evidence type="ECO:0000259" key="14">
    <source>
        <dbReference type="Pfam" id="PF02769"/>
    </source>
</evidence>
<comment type="pathway">
    <text evidence="1 12">Purine metabolism; IMP biosynthesis via de novo pathway; 5-amino-1-(5-phospho-D-ribosyl)imidazole from N(2)-formyl-N(1)-(5-phospho-D-ribosyl)glycinamide: step 2/2.</text>
</comment>
<proteinExistence type="inferred from homology"/>
<organism evidence="15 16">
    <name type="scientific">Winkia neuii</name>
    <dbReference type="NCBI Taxonomy" id="33007"/>
    <lineage>
        <taxon>Bacteria</taxon>
        <taxon>Bacillati</taxon>
        <taxon>Actinomycetota</taxon>
        <taxon>Actinomycetes</taxon>
        <taxon>Actinomycetales</taxon>
        <taxon>Actinomycetaceae</taxon>
        <taxon>Winkia</taxon>
    </lineage>
</organism>
<dbReference type="AlphaFoldDB" id="A0A2I1IQM5"/>
<keyword evidence="12" id="KW-0963">Cytoplasm</keyword>
<dbReference type="RefSeq" id="WP_024330578.1">
    <property type="nucleotide sequence ID" value="NZ_JASOXK010000012.1"/>
</dbReference>
<evidence type="ECO:0000313" key="16">
    <source>
        <dbReference type="Proteomes" id="UP000235122"/>
    </source>
</evidence>
<comment type="similarity">
    <text evidence="2 12">Belongs to the AIR synthase family.</text>
</comment>
<reference evidence="15 16" key="1">
    <citation type="submission" date="2017-12" db="EMBL/GenBank/DDBJ databases">
        <title>Phylogenetic diversity of female urinary microbiome.</title>
        <authorList>
            <person name="Thomas-White K."/>
            <person name="Wolfe A.J."/>
        </authorList>
    </citation>
    <scope>NUCLEOTIDE SEQUENCE [LARGE SCALE GENOMIC DNA]</scope>
    <source>
        <strain evidence="15 16">UMB0402</strain>
    </source>
</reference>
<protein>
    <recommendedName>
        <fullName evidence="4 12">Phosphoribosylformylglycinamidine cyclo-ligase</fullName>
        <ecNumber evidence="3 12">6.3.3.1</ecNumber>
    </recommendedName>
    <alternativeName>
        <fullName evidence="9 12">AIR synthase</fullName>
    </alternativeName>
    <alternativeName>
        <fullName evidence="10 12">AIRS</fullName>
    </alternativeName>
    <alternativeName>
        <fullName evidence="8 12">Phosphoribosyl-aminoimidazole synthetase</fullName>
    </alternativeName>
</protein>
<dbReference type="InterPro" id="IPR004733">
    <property type="entry name" value="PurM_cligase"/>
</dbReference>
<dbReference type="SUPFAM" id="SSF56042">
    <property type="entry name" value="PurM C-terminal domain-like"/>
    <property type="match status" value="1"/>
</dbReference>